<dbReference type="RefSeq" id="YP_009019352.1">
    <property type="nucleotide sequence ID" value="NC_023775.1"/>
</dbReference>
<evidence type="ECO:0000256" key="2">
    <source>
        <dbReference type="ARBA" id="ARBA00022448"/>
    </source>
</evidence>
<dbReference type="EMBL" id="KC843975">
    <property type="protein sequence ID" value="AGN72452.1"/>
    <property type="molecule type" value="Genomic_DNA"/>
</dbReference>
<feature type="transmembrane region" description="Helical" evidence="10">
    <location>
        <begin position="6"/>
        <end position="25"/>
    </location>
</feature>
<dbReference type="GO" id="GO:0009055">
    <property type="term" value="F:electron transfer activity"/>
    <property type="evidence" value="ECO:0007669"/>
    <property type="project" value="InterPro"/>
</dbReference>
<proteinExistence type="inferred from homology"/>
<keyword evidence="11" id="KW-0150">Chloroplast</keyword>
<evidence type="ECO:0000313" key="11">
    <source>
        <dbReference type="EMBL" id="AGL10885.1"/>
    </source>
</evidence>
<keyword evidence="2 10" id="KW-0813">Transport</keyword>
<dbReference type="AlphaFoldDB" id="A0A023HHV1"/>
<evidence type="ECO:0000256" key="1">
    <source>
        <dbReference type="ARBA" id="ARBA00004167"/>
    </source>
</evidence>
<accession>A0A023HHV1</accession>
<comment type="similarity">
    <text evidence="10">Belongs to the PetL family.</text>
</comment>
<dbReference type="GO" id="GO:0009512">
    <property type="term" value="C:cytochrome b6f complex"/>
    <property type="evidence" value="ECO:0007669"/>
    <property type="project" value="InterPro"/>
</dbReference>
<keyword evidence="3 10" id="KW-0812">Transmembrane</keyword>
<gene>
    <name evidence="10 11" type="primary">petL</name>
    <name evidence="12" type="ORF">ChprCp007</name>
</gene>
<comment type="function">
    <text evidence="8 10">Component of the cytochrome b6-f complex, which mediates electron transfer between photosystem II (PSII) and photosystem I (PSI), cyclic electron flow around PSI, and state transitions. PetL is important for photoautotrophic growth as well as for electron transfer efficiency and stability of the cytochrome b6-f complex.</text>
</comment>
<evidence type="ECO:0000256" key="3">
    <source>
        <dbReference type="ARBA" id="ARBA00022692"/>
    </source>
</evidence>
<evidence type="ECO:0000256" key="6">
    <source>
        <dbReference type="ARBA" id="ARBA00023078"/>
    </source>
</evidence>
<dbReference type="KEGG" id="apro:CP73_p038"/>
<evidence type="ECO:0000256" key="5">
    <source>
        <dbReference type="ARBA" id="ARBA00022989"/>
    </source>
</evidence>
<evidence type="ECO:0000256" key="8">
    <source>
        <dbReference type="ARBA" id="ARBA00025197"/>
    </source>
</evidence>
<dbReference type="InterPro" id="IPR007802">
    <property type="entry name" value="Cyt_b6/f_cplx_su6"/>
</dbReference>
<keyword evidence="10" id="KW-0602">Photosynthesis</keyword>
<dbReference type="GeneID" id="18667173"/>
<evidence type="ECO:0000256" key="4">
    <source>
        <dbReference type="ARBA" id="ARBA00022982"/>
    </source>
</evidence>
<sequence length="31" mass="3477">MITIFSYLALLIGASLITVICYYSLVKIKLI</sequence>
<organism evidence="11">
    <name type="scientific">Auxenochlorella protothecoides</name>
    <name type="common">Green microalga</name>
    <name type="synonym">Chlorella protothecoides</name>
    <dbReference type="NCBI Taxonomy" id="3075"/>
    <lineage>
        <taxon>Eukaryota</taxon>
        <taxon>Viridiplantae</taxon>
        <taxon>Chlorophyta</taxon>
        <taxon>core chlorophytes</taxon>
        <taxon>Trebouxiophyceae</taxon>
        <taxon>Chlorellales</taxon>
        <taxon>Chlorellaceae</taxon>
        <taxon>Auxenochlorella</taxon>
    </lineage>
</organism>
<dbReference type="GO" id="GO:0015979">
    <property type="term" value="P:photosynthesis"/>
    <property type="evidence" value="ECO:0007669"/>
    <property type="project" value="UniProtKB-KW"/>
</dbReference>
<evidence type="ECO:0000256" key="9">
    <source>
        <dbReference type="ARBA" id="ARBA00025834"/>
    </source>
</evidence>
<evidence type="ECO:0000313" key="12">
    <source>
        <dbReference type="EMBL" id="AGN72452.1"/>
    </source>
</evidence>
<reference evidence="11" key="1">
    <citation type="submission" date="2013-02" db="EMBL/GenBank/DDBJ databases">
        <title>Chloroplast Sequencing of Green Alga Chlorella protothecoides and Comparative Analyses with C. variabilis and C. vulgaris.</title>
        <authorList>
            <person name="Park S.-H."/>
            <person name="Starkenburg S."/>
            <person name="Kyndt J."/>
            <person name="Angelova A."/>
            <person name="Chertkov O."/>
            <person name="Shen X."/>
            <person name="Brown J.K."/>
        </authorList>
    </citation>
    <scope>NUCLEOTIDE SEQUENCE</scope>
</reference>
<reference evidence="12" key="2">
    <citation type="submission" date="2013-03" db="EMBL/GenBank/DDBJ databases">
        <title>Organelle genomes of microalga Chlorella protothecoides reveal evolution from autotroph to heterotroph.</title>
        <authorList>
            <person name="Yan D."/>
            <person name="Wang Y."/>
            <person name="Shen Y."/>
            <person name="Gong J."/>
            <person name="Gao C."/>
            <person name="Jiang H."/>
            <person name="Dai J."/>
            <person name="Wu Q."/>
        </authorList>
    </citation>
    <scope>NUCLEOTIDE SEQUENCE</scope>
</reference>
<protein>
    <recommendedName>
        <fullName evidence="10">Cytochrome b6-f complex subunit 6</fullName>
    </recommendedName>
    <alternativeName>
        <fullName evidence="10">Cytochrome b6-f complex subunit PetL</fullName>
    </alternativeName>
    <alternativeName>
        <fullName evidence="10">Cytochrome b6-f complex subunit VI</fullName>
    </alternativeName>
</protein>
<dbReference type="EMBL" id="KC631634">
    <property type="protein sequence ID" value="AGL10885.1"/>
    <property type="molecule type" value="Genomic_DNA"/>
</dbReference>
<keyword evidence="4 10" id="KW-0249">Electron transport</keyword>
<evidence type="ECO:0000256" key="7">
    <source>
        <dbReference type="ARBA" id="ARBA00023136"/>
    </source>
</evidence>
<keyword evidence="5 10" id="KW-1133">Transmembrane helix</keyword>
<keyword evidence="6 10" id="KW-0793">Thylakoid</keyword>
<comment type="subcellular location">
    <subcellularLocation>
        <location evidence="1">Membrane</location>
        <topology evidence="1">Single-pass membrane protein</topology>
    </subcellularLocation>
    <subcellularLocation>
        <location evidence="10">Plastid</location>
        <location evidence="10">Chloroplast thylakoid membrane</location>
        <topology evidence="10">Single-pass membrane protein</topology>
    </subcellularLocation>
</comment>
<geneLocation type="chloroplast" evidence="11"/>
<dbReference type="GO" id="GO:0009535">
    <property type="term" value="C:chloroplast thylakoid membrane"/>
    <property type="evidence" value="ECO:0007669"/>
    <property type="project" value="UniProtKB-SubCell"/>
</dbReference>
<keyword evidence="11" id="KW-0934">Plastid</keyword>
<keyword evidence="7 10" id="KW-0472">Membrane</keyword>
<dbReference type="HAMAP" id="MF_00433">
    <property type="entry name" value="Cytb6_f_PetL"/>
    <property type="match status" value="1"/>
</dbReference>
<name>A0A023HHV1_AUXPR</name>
<evidence type="ECO:0000256" key="10">
    <source>
        <dbReference type="HAMAP-Rule" id="MF_00433"/>
    </source>
</evidence>
<comment type="subunit">
    <text evidence="9 10">The 4 large subunits of the cytochrome b6-f complex are cytochrome b6, subunit IV (17 kDa polypeptide, PetD), cytochrome f and the Rieske protein, while the 4 small subunits are PetG, PetL, PetM and PetN. The complex functions as a dimer.</text>
</comment>